<reference evidence="3" key="1">
    <citation type="journal article" date="2023" name="Commun. Biol.">
        <title>Genome analysis of Parmales, the sister group of diatoms, reveals the evolutionary specialization of diatoms from phago-mixotrophs to photoautotrophs.</title>
        <authorList>
            <person name="Ban H."/>
            <person name="Sato S."/>
            <person name="Yoshikawa S."/>
            <person name="Yamada K."/>
            <person name="Nakamura Y."/>
            <person name="Ichinomiya M."/>
            <person name="Sato N."/>
            <person name="Blanc-Mathieu R."/>
            <person name="Endo H."/>
            <person name="Kuwata A."/>
            <person name="Ogata H."/>
        </authorList>
    </citation>
    <scope>NUCLEOTIDE SEQUENCE [LARGE SCALE GENOMIC DNA]</scope>
</reference>
<evidence type="ECO:0000256" key="1">
    <source>
        <dbReference type="SAM" id="MobiDB-lite"/>
    </source>
</evidence>
<evidence type="ECO:0000313" key="2">
    <source>
        <dbReference type="EMBL" id="GMH68053.1"/>
    </source>
</evidence>
<gene>
    <name evidence="2" type="ORF">TL16_g04837</name>
</gene>
<evidence type="ECO:0000313" key="3">
    <source>
        <dbReference type="Proteomes" id="UP001162640"/>
    </source>
</evidence>
<organism evidence="2 3">
    <name type="scientific">Triparma laevis f. inornata</name>
    <dbReference type="NCBI Taxonomy" id="1714386"/>
    <lineage>
        <taxon>Eukaryota</taxon>
        <taxon>Sar</taxon>
        <taxon>Stramenopiles</taxon>
        <taxon>Ochrophyta</taxon>
        <taxon>Bolidophyceae</taxon>
        <taxon>Parmales</taxon>
        <taxon>Triparmaceae</taxon>
        <taxon>Triparma</taxon>
    </lineage>
</organism>
<proteinExistence type="predicted"/>
<sequence length="106" mass="12652">MDQKEEEMQQKIKDFRDEKNLIKGELDEVEEKLYNFESKSDKEKRELKREYNAQLEKQEETLRGKIEDIAKEKKEAEKHWHDSKAKAEALQKDLERDGAGGCEDYC</sequence>
<comment type="caution">
    <text evidence="2">The sequence shown here is derived from an EMBL/GenBank/DDBJ whole genome shotgun (WGS) entry which is preliminary data.</text>
</comment>
<dbReference type="AlphaFoldDB" id="A0A9W7E9Q5"/>
<name>A0A9W7E9Q5_9STRA</name>
<dbReference type="EMBL" id="BLQM01000136">
    <property type="protein sequence ID" value="GMH68053.1"/>
    <property type="molecule type" value="Genomic_DNA"/>
</dbReference>
<protein>
    <submittedName>
        <fullName evidence="2">Uncharacterized protein</fullName>
    </submittedName>
</protein>
<feature type="compositionally biased region" description="Basic and acidic residues" evidence="1">
    <location>
        <begin position="73"/>
        <end position="98"/>
    </location>
</feature>
<dbReference type="Proteomes" id="UP001162640">
    <property type="component" value="Unassembled WGS sequence"/>
</dbReference>
<accession>A0A9W7E9Q5</accession>
<feature type="region of interest" description="Disordered" evidence="1">
    <location>
        <begin position="73"/>
        <end position="106"/>
    </location>
</feature>